<dbReference type="RefSeq" id="WP_106599282.1">
    <property type="nucleotide sequence ID" value="NZ_PYAS01000022.1"/>
</dbReference>
<dbReference type="EMBL" id="PYAS01000022">
    <property type="protein sequence ID" value="PSL21405.1"/>
    <property type="molecule type" value="Genomic_DNA"/>
</dbReference>
<name>A0A2P8FI83_9BACT</name>
<sequence>MLFINLIYFCAITTLSGAGDLFVKHVSHAALNEVSPTENAGYFFALQKVPLHARQYIFTADLLKRAIYIDEGQRVPLSYTMTLKNGRGFDMYFSGADYSVILSVKQETVIDQQTSEYQASLIVRHGRLKRKYAVHGILNK</sequence>
<comment type="caution">
    <text evidence="1">The sequence shown here is derived from an EMBL/GenBank/DDBJ whole genome shotgun (WGS) entry which is preliminary data.</text>
</comment>
<gene>
    <name evidence="1" type="ORF">CLV60_12222</name>
</gene>
<keyword evidence="2" id="KW-1185">Reference proteome</keyword>
<accession>A0A2P8FI83</accession>
<dbReference type="Proteomes" id="UP000241964">
    <property type="component" value="Unassembled WGS sequence"/>
</dbReference>
<organism evidence="1 2">
    <name type="scientific">Dyadobacter jiangsuensis</name>
    <dbReference type="NCBI Taxonomy" id="1591085"/>
    <lineage>
        <taxon>Bacteria</taxon>
        <taxon>Pseudomonadati</taxon>
        <taxon>Bacteroidota</taxon>
        <taxon>Cytophagia</taxon>
        <taxon>Cytophagales</taxon>
        <taxon>Spirosomataceae</taxon>
        <taxon>Dyadobacter</taxon>
    </lineage>
</organism>
<protein>
    <submittedName>
        <fullName evidence="1">Uncharacterized protein</fullName>
    </submittedName>
</protein>
<reference evidence="1 2" key="1">
    <citation type="submission" date="2018-03" db="EMBL/GenBank/DDBJ databases">
        <title>Genomic Encyclopedia of Archaeal and Bacterial Type Strains, Phase II (KMG-II): from individual species to whole genera.</title>
        <authorList>
            <person name="Goeker M."/>
        </authorList>
    </citation>
    <scope>NUCLEOTIDE SEQUENCE [LARGE SCALE GENOMIC DNA]</scope>
    <source>
        <strain evidence="1 2">DSM 29057</strain>
    </source>
</reference>
<dbReference type="AlphaFoldDB" id="A0A2P8FI83"/>
<proteinExistence type="predicted"/>
<evidence type="ECO:0000313" key="2">
    <source>
        <dbReference type="Proteomes" id="UP000241964"/>
    </source>
</evidence>
<evidence type="ECO:0000313" key="1">
    <source>
        <dbReference type="EMBL" id="PSL21405.1"/>
    </source>
</evidence>
<dbReference type="OrthoDB" id="956582at2"/>